<gene>
    <name evidence="2" type="ORF">HUG12_19755</name>
</gene>
<keyword evidence="3" id="KW-1185">Reference proteome</keyword>
<reference evidence="2 3" key="1">
    <citation type="submission" date="2020-06" db="EMBL/GenBank/DDBJ databases">
        <title>NJ-3-1, isolated from saline soil.</title>
        <authorList>
            <person name="Cui H.L."/>
            <person name="Shi X."/>
        </authorList>
    </citation>
    <scope>NUCLEOTIDE SEQUENCE [LARGE SCALE GENOMIC DNA]</scope>
    <source>
        <strain evidence="2 3">NJ-3-1</strain>
    </source>
</reference>
<evidence type="ECO:0000256" key="1">
    <source>
        <dbReference type="SAM" id="MobiDB-lite"/>
    </source>
</evidence>
<dbReference type="AlphaFoldDB" id="A0A7D5QK17"/>
<dbReference type="InterPro" id="IPR038695">
    <property type="entry name" value="Saro_0823-like_sf"/>
</dbReference>
<accession>A0A7D5QK17</accession>
<dbReference type="InterPro" id="IPR003795">
    <property type="entry name" value="DUF192"/>
</dbReference>
<organism evidence="2 3">
    <name type="scientific">Halorarum salinum</name>
    <dbReference type="NCBI Taxonomy" id="2743089"/>
    <lineage>
        <taxon>Archaea</taxon>
        <taxon>Methanobacteriati</taxon>
        <taxon>Methanobacteriota</taxon>
        <taxon>Stenosarchaea group</taxon>
        <taxon>Halobacteria</taxon>
        <taxon>Halobacteriales</taxon>
        <taxon>Haloferacaceae</taxon>
        <taxon>Halorarum</taxon>
    </lineage>
</organism>
<dbReference type="Pfam" id="PF02643">
    <property type="entry name" value="DUF192"/>
    <property type="match status" value="1"/>
</dbReference>
<dbReference type="Gene3D" id="2.60.120.1140">
    <property type="entry name" value="Protein of unknown function DUF192"/>
    <property type="match status" value="1"/>
</dbReference>
<proteinExistence type="predicted"/>
<dbReference type="KEGG" id="halu:HUG12_19755"/>
<name>A0A7D5QK17_9EURY</name>
<feature type="compositionally biased region" description="Polar residues" evidence="1">
    <location>
        <begin position="1"/>
        <end position="10"/>
    </location>
</feature>
<dbReference type="Proteomes" id="UP000509626">
    <property type="component" value="Chromosome"/>
</dbReference>
<evidence type="ECO:0000313" key="3">
    <source>
        <dbReference type="Proteomes" id="UP000509626"/>
    </source>
</evidence>
<sequence length="150" mass="16107">MANSRRNGTVKSRAPDRQGVQVVHHAESEPADSGAVADETAGSGDHRVLAASADAADSLLAQARGLMFRRSIPNDYALVFRFDGATSRSLHMLFVPFAIDALWLVDGEVTKRKRLRPWVGLGRGEADTIVELPAGAADGVDVGDRVEFRP</sequence>
<dbReference type="EMBL" id="CP058579">
    <property type="protein sequence ID" value="QLG64124.1"/>
    <property type="molecule type" value="Genomic_DNA"/>
</dbReference>
<protein>
    <submittedName>
        <fullName evidence="2">DUF192 domain-containing protein</fullName>
    </submittedName>
</protein>
<dbReference type="PANTHER" id="PTHR37953">
    <property type="entry name" value="UPF0127 PROTEIN MJ1496"/>
    <property type="match status" value="1"/>
</dbReference>
<evidence type="ECO:0000313" key="2">
    <source>
        <dbReference type="EMBL" id="QLG64124.1"/>
    </source>
</evidence>
<dbReference type="PANTHER" id="PTHR37953:SF1">
    <property type="entry name" value="UPF0127 PROTEIN MJ1496"/>
    <property type="match status" value="1"/>
</dbReference>
<feature type="region of interest" description="Disordered" evidence="1">
    <location>
        <begin position="1"/>
        <end position="42"/>
    </location>
</feature>